<proteinExistence type="predicted"/>
<organism evidence="1 2">
    <name type="scientific">Paenibacillus uliginis N3/975</name>
    <dbReference type="NCBI Taxonomy" id="1313296"/>
    <lineage>
        <taxon>Bacteria</taxon>
        <taxon>Bacillati</taxon>
        <taxon>Bacillota</taxon>
        <taxon>Bacilli</taxon>
        <taxon>Bacillales</taxon>
        <taxon>Paenibacillaceae</taxon>
        <taxon>Paenibacillus</taxon>
    </lineage>
</organism>
<sequence>MTTSSRIDDETYKLMSSSAYDDLEKDQELEELPGWKVLEDTESKAFSGFDAVTFVNHETNQAVIAFRGTEGDAELSRSGPDFLNDIDIGLGEINRKTEIKLPWDEQVTKFEDAVGITQLNNWMGEASKEVDKFFQFPGTNQLYQAEDYAKEMQSKYEHLNFTLTGHSLGGANAQYASAYTGMNAVTFSAPSVVGSLTPDARRKAEEGHFDSQIINFAHPGDIIASGEFGGYEGHVGSTYYIDSNYKDANDGVGIKEKAYNTLDGPNYHHLDRYNFKDGYISNPVFDGKTGEPVDSPRIPSSFNLFDEVKDMISGVGSALTAFQKMSLAAGASVSAAAGSASAGTIQVTPAELRSVAERWKLNAQQCHAELEGIRQSLSRYMYSSHSRRLQPIVQQLDTSIVSMSQSHLQHTNEILHYINHKADLFEQTDNS</sequence>
<dbReference type="AlphaFoldDB" id="A0A1X7GW04"/>
<evidence type="ECO:0000313" key="1">
    <source>
        <dbReference type="EMBL" id="SMF75628.1"/>
    </source>
</evidence>
<dbReference type="Pfam" id="PF26363">
    <property type="entry name" value="Phospholipase-like"/>
    <property type="match status" value="1"/>
</dbReference>
<dbReference type="EMBL" id="LT840184">
    <property type="protein sequence ID" value="SMF75628.1"/>
    <property type="molecule type" value="Genomic_DNA"/>
</dbReference>
<reference evidence="2" key="1">
    <citation type="submission" date="2017-04" db="EMBL/GenBank/DDBJ databases">
        <authorList>
            <person name="Varghese N."/>
            <person name="Submissions S."/>
        </authorList>
    </citation>
    <scope>NUCLEOTIDE SEQUENCE [LARGE SCALE GENOMIC DNA]</scope>
    <source>
        <strain evidence="2">N3/975</strain>
    </source>
</reference>
<gene>
    <name evidence="1" type="ORF">SAMN05661091_1230</name>
</gene>
<keyword evidence="2" id="KW-1185">Reference proteome</keyword>
<dbReference type="SUPFAM" id="SSF53474">
    <property type="entry name" value="alpha/beta-Hydrolases"/>
    <property type="match status" value="1"/>
</dbReference>
<name>A0A1X7GW04_9BACL</name>
<dbReference type="STRING" id="1313296.SAMN05661091_1230"/>
<dbReference type="InterPro" id="IPR029058">
    <property type="entry name" value="AB_hydrolase_fold"/>
</dbReference>
<accession>A0A1X7GW04</accession>
<dbReference type="Gene3D" id="3.40.50.1820">
    <property type="entry name" value="alpha/beta hydrolase"/>
    <property type="match status" value="1"/>
</dbReference>
<protein>
    <submittedName>
        <fullName evidence="1">Putative lipase essential for disintegration of autophagic bodies inside the vacuole</fullName>
    </submittedName>
</protein>
<evidence type="ECO:0000313" key="2">
    <source>
        <dbReference type="Proteomes" id="UP000192940"/>
    </source>
</evidence>
<dbReference type="Proteomes" id="UP000192940">
    <property type="component" value="Chromosome I"/>
</dbReference>
<dbReference type="GO" id="GO:0006629">
    <property type="term" value="P:lipid metabolic process"/>
    <property type="evidence" value="ECO:0007669"/>
    <property type="project" value="InterPro"/>
</dbReference>